<dbReference type="GO" id="GO:0006529">
    <property type="term" value="P:asparagine biosynthetic process"/>
    <property type="evidence" value="ECO:0007669"/>
    <property type="project" value="UniProtKB-KW"/>
</dbReference>
<evidence type="ECO:0000313" key="7">
    <source>
        <dbReference type="Proteomes" id="UP000612055"/>
    </source>
</evidence>
<dbReference type="OrthoDB" id="10252281at2759"/>
<comment type="caution">
    <text evidence="6">The sequence shown here is derived from an EMBL/GenBank/DDBJ whole genome shotgun (WGS) entry which is preliminary data.</text>
</comment>
<dbReference type="PROSITE" id="PS51278">
    <property type="entry name" value="GATASE_TYPE_2"/>
    <property type="match status" value="1"/>
</dbReference>
<keyword evidence="7" id="KW-1185">Reference proteome</keyword>
<dbReference type="InterPro" id="IPR051857">
    <property type="entry name" value="Asn_synthetase_domain"/>
</dbReference>
<reference evidence="6" key="1">
    <citation type="journal article" date="2020" name="bioRxiv">
        <title>Comparative genomics of Chlamydomonas.</title>
        <authorList>
            <person name="Craig R.J."/>
            <person name="Hasan A.R."/>
            <person name="Ness R.W."/>
            <person name="Keightley P.D."/>
        </authorList>
    </citation>
    <scope>NUCLEOTIDE SEQUENCE</scope>
    <source>
        <strain evidence="6">CCAP 11/70</strain>
    </source>
</reference>
<dbReference type="SUPFAM" id="SSF56235">
    <property type="entry name" value="N-terminal nucleophile aminohydrolases (Ntn hydrolases)"/>
    <property type="match status" value="1"/>
</dbReference>
<keyword evidence="1" id="KW-0028">Amino-acid biosynthesis</keyword>
<dbReference type="InterPro" id="IPR014729">
    <property type="entry name" value="Rossmann-like_a/b/a_fold"/>
</dbReference>
<protein>
    <recommendedName>
        <fullName evidence="5">Glutamine amidotransferase type-2 domain-containing protein</fullName>
    </recommendedName>
</protein>
<feature type="compositionally biased region" description="Gly residues" evidence="4">
    <location>
        <begin position="230"/>
        <end position="242"/>
    </location>
</feature>
<evidence type="ECO:0000256" key="3">
    <source>
        <dbReference type="ARBA" id="ARBA00022962"/>
    </source>
</evidence>
<dbReference type="AlphaFoldDB" id="A0A836BS01"/>
<evidence type="ECO:0000259" key="5">
    <source>
        <dbReference type="PROSITE" id="PS51278"/>
    </source>
</evidence>
<dbReference type="Pfam" id="PF00733">
    <property type="entry name" value="Asn_synthase"/>
    <property type="match status" value="2"/>
</dbReference>
<dbReference type="SUPFAM" id="SSF52402">
    <property type="entry name" value="Adenine nucleotide alpha hydrolases-like"/>
    <property type="match status" value="1"/>
</dbReference>
<feature type="compositionally biased region" description="Low complexity" evidence="4">
    <location>
        <begin position="278"/>
        <end position="288"/>
    </location>
</feature>
<dbReference type="CDD" id="cd01991">
    <property type="entry name" value="Asn_synthase_B_C"/>
    <property type="match status" value="1"/>
</dbReference>
<proteinExistence type="predicted"/>
<sequence length="831" mass="84275">MCGIALACEAAKSSAGHGLEEELLPGLRARGPDHLGSWQGPAASGSLCLTLVASLLQLRGAQPGACPWVGPRGHVLCFNGEVFGGLEVPPGANDGERLLEALAAAGDEVPRLLSALRGPWALLFWDPRAQRLWLGRDVLGRRSLLLHAPDEADPRLLMTSVGPLGQEGGGAGAPGPAAKPQAQGTGAAAAVPGAAAAKEGAKAEATAPVLDLAAAGAKAGANGCSGAAAGLGGSGSGGARAGGEGEDEEAEPSGTDGFWTELPPGVYDIRFGGGSSSPASAAAISAPGDTPGSNLQSPGCSDETGAVSVPYRRLTVGGTALVMRRHPWADPVLLQLEAYERPYEGGDEQAPQNPSSVTAVAVGKTAVGVPKRAAIEALLAGTGLVPQEMEGEEGKKDEHTTGDGATGAALQLPRALPLPGGPDAPALALLNVMLAALRVRCTAVEPRSPHPAAAFAAAAAAALGAEAQPSWRRPDPHDFTVPAPLPGAGSHVTGAAQVATPVVPEPAPVLILFSGGVDSVLIAALAHRALPPDVPIDLANVCFAAGTSPDRLAALSALAELRGSCPGRRWRLVEVDAVLEDADRHRARLLALLRPAGTVMDANIGAALWLAVAGQGRLRPPPPPSPSPYPPAPAPPASGSSNGADAGQGGCTAADPDAGLYGRLFGSAARVVLLGHGADEQCGGYGRHRTKFRTGGRRALAAELGVDMRRLWLRNLGRDDRLVADWGREARHPFLDEAVMGLVRGLPLECVADLTLPPGTGDKALLRSALALLGLPEAAARVKRAIQFGSRIGKLANRRDFGSNRAANRRNAGSVAIQDVIFPPPAEPPGV</sequence>
<dbReference type="InterPro" id="IPR029055">
    <property type="entry name" value="Ntn_hydrolases_N"/>
</dbReference>
<dbReference type="Gene3D" id="3.40.50.620">
    <property type="entry name" value="HUPs"/>
    <property type="match status" value="1"/>
</dbReference>
<feature type="compositionally biased region" description="Pro residues" evidence="4">
    <location>
        <begin position="619"/>
        <end position="636"/>
    </location>
</feature>
<feature type="region of interest" description="Disordered" evidence="4">
    <location>
        <begin position="230"/>
        <end position="263"/>
    </location>
</feature>
<gene>
    <name evidence="6" type="ORF">HYH03_014453</name>
</gene>
<dbReference type="Pfam" id="PF13537">
    <property type="entry name" value="GATase_7"/>
    <property type="match status" value="1"/>
</dbReference>
<feature type="domain" description="Glutamine amidotransferase type-2" evidence="5">
    <location>
        <begin position="2"/>
        <end position="201"/>
    </location>
</feature>
<evidence type="ECO:0000256" key="4">
    <source>
        <dbReference type="SAM" id="MobiDB-lite"/>
    </source>
</evidence>
<dbReference type="InterPro" id="IPR001962">
    <property type="entry name" value="Asn_synthase"/>
</dbReference>
<dbReference type="Proteomes" id="UP000612055">
    <property type="component" value="Unassembled WGS sequence"/>
</dbReference>
<feature type="region of interest" description="Disordered" evidence="4">
    <location>
        <begin position="387"/>
        <end position="406"/>
    </location>
</feature>
<organism evidence="6 7">
    <name type="scientific">Edaphochlamys debaryana</name>
    <dbReference type="NCBI Taxonomy" id="47281"/>
    <lineage>
        <taxon>Eukaryota</taxon>
        <taxon>Viridiplantae</taxon>
        <taxon>Chlorophyta</taxon>
        <taxon>core chlorophytes</taxon>
        <taxon>Chlorophyceae</taxon>
        <taxon>CS clade</taxon>
        <taxon>Chlamydomonadales</taxon>
        <taxon>Chlamydomonadales incertae sedis</taxon>
        <taxon>Edaphochlamys</taxon>
    </lineage>
</organism>
<evidence type="ECO:0000313" key="6">
    <source>
        <dbReference type="EMBL" id="KAG2486956.1"/>
    </source>
</evidence>
<evidence type="ECO:0000256" key="2">
    <source>
        <dbReference type="ARBA" id="ARBA00022888"/>
    </source>
</evidence>
<accession>A0A836BS01</accession>
<dbReference type="PANTHER" id="PTHR45937">
    <property type="entry name" value="ASPARAGINE SYNTHETASE DOMAIN-CONTAINING PROTEIN 1"/>
    <property type="match status" value="1"/>
</dbReference>
<feature type="compositionally biased region" description="Basic and acidic residues" evidence="4">
    <location>
        <begin position="392"/>
        <end position="401"/>
    </location>
</feature>
<feature type="region of interest" description="Disordered" evidence="4">
    <location>
        <begin position="618"/>
        <end position="651"/>
    </location>
</feature>
<dbReference type="Gene3D" id="3.60.20.10">
    <property type="entry name" value="Glutamine Phosphoribosylpyrophosphate, subunit 1, domain 1"/>
    <property type="match status" value="1"/>
</dbReference>
<keyword evidence="3" id="KW-0315">Glutamine amidotransferase</keyword>
<feature type="region of interest" description="Disordered" evidence="4">
    <location>
        <begin position="278"/>
        <end position="304"/>
    </location>
</feature>
<evidence type="ECO:0000256" key="1">
    <source>
        <dbReference type="ARBA" id="ARBA00022605"/>
    </source>
</evidence>
<dbReference type="PANTHER" id="PTHR45937:SF1">
    <property type="entry name" value="ASPARAGINE SYNTHETASE DOMAIN-CONTAINING PROTEIN 1"/>
    <property type="match status" value="1"/>
</dbReference>
<name>A0A836BS01_9CHLO</name>
<feature type="compositionally biased region" description="Low complexity" evidence="4">
    <location>
        <begin position="174"/>
        <end position="185"/>
    </location>
</feature>
<dbReference type="GO" id="GO:0004066">
    <property type="term" value="F:asparagine synthase (glutamine-hydrolyzing) activity"/>
    <property type="evidence" value="ECO:0007669"/>
    <property type="project" value="InterPro"/>
</dbReference>
<dbReference type="EMBL" id="JAEHOE010000104">
    <property type="protein sequence ID" value="KAG2486956.1"/>
    <property type="molecule type" value="Genomic_DNA"/>
</dbReference>
<keyword evidence="2" id="KW-0061">Asparagine biosynthesis</keyword>
<dbReference type="InterPro" id="IPR017932">
    <property type="entry name" value="GATase_2_dom"/>
</dbReference>
<feature type="region of interest" description="Disordered" evidence="4">
    <location>
        <begin position="158"/>
        <end position="185"/>
    </location>
</feature>